<dbReference type="NCBIfam" id="NF038175">
    <property type="entry name" value="IniB_NTERM"/>
    <property type="match status" value="1"/>
</dbReference>
<protein>
    <submittedName>
        <fullName evidence="1">Uncharacterized protein</fullName>
    </submittedName>
</protein>
<sequence length="317" mass="31684">MPQTLQDFVHNLMNDAGARSAFNTDPEGALGAAGLGDVSALDVQEVMPLVLDYTSADGLGGLLGNDATGGFGLDPVEQLQNLTEQFGGVTEFGGSVESNAVPAGLAAITEDLTGRIGTDMLGSDPFGSIDSITGVGTNGPVDPITTVTGAIGDVTGIGTNGPVQVTDVIDDVTGIGTNGPVQVNDIVDDVMTHVGDVTGIGTNGPVDLTENLTDNIDDVMTHVGDVTGIGTNGPVQITDVVDDVTGIGTNGPVDPVTTVTDVLQDNVQGNPITTTVSDLEHVVSNVGVGQISDVNDVIGDINIGGVANGNDLGGLGE</sequence>
<gene>
    <name evidence="1" type="ORF">CFN78_07330</name>
</gene>
<dbReference type="OrthoDB" id="3403955at2"/>
<dbReference type="Proteomes" id="UP000242444">
    <property type="component" value="Unassembled WGS sequence"/>
</dbReference>
<keyword evidence="2" id="KW-1185">Reference proteome</keyword>
<dbReference type="AlphaFoldDB" id="A0A263D9M2"/>
<dbReference type="InParanoid" id="A0A263D9M2"/>
<reference evidence="1 2" key="1">
    <citation type="submission" date="2017-07" db="EMBL/GenBank/DDBJ databases">
        <title>Amycolatopsis antarcticus sp. nov., isolated from the surface of an Antarcticus brown macroalga.</title>
        <authorList>
            <person name="Wang J."/>
            <person name="Leiva S."/>
            <person name="Huang J."/>
            <person name="Huang Y."/>
        </authorList>
    </citation>
    <scope>NUCLEOTIDE SEQUENCE [LARGE SCALE GENOMIC DNA]</scope>
    <source>
        <strain evidence="1 2">AU-G6</strain>
    </source>
</reference>
<accession>A0A263D9M2</accession>
<organism evidence="1 2">
    <name type="scientific">Amycolatopsis antarctica</name>
    <dbReference type="NCBI Taxonomy" id="1854586"/>
    <lineage>
        <taxon>Bacteria</taxon>
        <taxon>Bacillati</taxon>
        <taxon>Actinomycetota</taxon>
        <taxon>Actinomycetes</taxon>
        <taxon>Pseudonocardiales</taxon>
        <taxon>Pseudonocardiaceae</taxon>
        <taxon>Amycolatopsis</taxon>
    </lineage>
</organism>
<comment type="caution">
    <text evidence="1">The sequence shown here is derived from an EMBL/GenBank/DDBJ whole genome shotgun (WGS) entry which is preliminary data.</text>
</comment>
<evidence type="ECO:0000313" key="1">
    <source>
        <dbReference type="EMBL" id="OZM74075.1"/>
    </source>
</evidence>
<proteinExistence type="predicted"/>
<dbReference type="InterPro" id="IPR049709">
    <property type="entry name" value="IniB-like_N"/>
</dbReference>
<name>A0A263D9M2_9PSEU</name>
<dbReference type="EMBL" id="NKYE01000003">
    <property type="protein sequence ID" value="OZM74075.1"/>
    <property type="molecule type" value="Genomic_DNA"/>
</dbReference>
<evidence type="ECO:0000313" key="2">
    <source>
        <dbReference type="Proteomes" id="UP000242444"/>
    </source>
</evidence>
<dbReference type="RefSeq" id="WP_094861831.1">
    <property type="nucleotide sequence ID" value="NZ_NKYE01000003.1"/>
</dbReference>